<gene>
    <name evidence="1" type="ORF">Poly21_25530</name>
</gene>
<keyword evidence="2" id="KW-1185">Reference proteome</keyword>
<proteinExistence type="predicted"/>
<comment type="caution">
    <text evidence="1">The sequence shown here is derived from an EMBL/GenBank/DDBJ whole genome shotgun (WGS) entry which is preliminary data.</text>
</comment>
<name>A0A5C6BTL3_9BACT</name>
<evidence type="ECO:0000313" key="2">
    <source>
        <dbReference type="Proteomes" id="UP000319908"/>
    </source>
</evidence>
<dbReference type="AlphaFoldDB" id="A0A5C6BTL3"/>
<accession>A0A5C6BTL3</accession>
<dbReference type="RefSeq" id="WP_146407253.1">
    <property type="nucleotide sequence ID" value="NZ_SJPU01000002.1"/>
</dbReference>
<sequence>MFFVRRLFTPSRFARTAAVAVVALSTFAMTLSPLGNLLAQDKQPAGQSGSAVPAATDPVVVVTIGSVNQLTQDLNYLSGAIGQPQFGGMFAMMAGSLTQGIDTNQPVGVLVPLIDGSPEPIALIPTSDVKVLLKRHEDKTGPADELADGTLVLAIGANTVFIRQVGNWAVLARNRNVLDRAPADPSAALGQLGSDYDLGVRLDMQQLPEAVRDSVIAQLRQGFDQAISRQGGEDAESSREYAQRSMDQLEQMIKQTDELMVGIDIDSKGKRIVVDLSFTALPGTKLAKMYASQQPIPSAYSMVVRDDAAAYYHAATSISPETVQEARAGVDSMLKMFAQAVQKSDKLDKAEADDATEVVNRIADLVLESYKEGKLDSGALLLTDAGSMKFVMGGFVSDGNEAAAILKDIAGKVKGHGDAPDFEFDRDTYHGVNLHLVSAKVPAKDDEVRKIFGDTVRVHVGTADKAVYVALGDQSLPLLKEMIDAAASPASSASADLVSVEVNLMPILQYAQSVEANDDIAAMIDALSRADDAGTLHATSSPVANGQKTRVVLGDGLLRAIGGAVRQAQAKQLQQQNTGGF</sequence>
<dbReference type="OrthoDB" id="227550at2"/>
<dbReference type="EMBL" id="SJPU01000002">
    <property type="protein sequence ID" value="TWU15358.1"/>
    <property type="molecule type" value="Genomic_DNA"/>
</dbReference>
<organism evidence="1 2">
    <name type="scientific">Allorhodopirellula heiligendammensis</name>
    <dbReference type="NCBI Taxonomy" id="2714739"/>
    <lineage>
        <taxon>Bacteria</taxon>
        <taxon>Pseudomonadati</taxon>
        <taxon>Planctomycetota</taxon>
        <taxon>Planctomycetia</taxon>
        <taxon>Pirellulales</taxon>
        <taxon>Pirellulaceae</taxon>
        <taxon>Allorhodopirellula</taxon>
    </lineage>
</organism>
<dbReference type="Proteomes" id="UP000319908">
    <property type="component" value="Unassembled WGS sequence"/>
</dbReference>
<evidence type="ECO:0000313" key="1">
    <source>
        <dbReference type="EMBL" id="TWU15358.1"/>
    </source>
</evidence>
<protein>
    <submittedName>
        <fullName evidence="1">Uncharacterized protein</fullName>
    </submittedName>
</protein>
<reference evidence="1 2" key="1">
    <citation type="journal article" date="2020" name="Antonie Van Leeuwenhoek">
        <title>Rhodopirellula heiligendammensis sp. nov., Rhodopirellula pilleata sp. nov., and Rhodopirellula solitaria sp. nov. isolated from natural or artificial marine surfaces in Northern Germany and California, USA, and emended description of the genus Rhodopirellula.</title>
        <authorList>
            <person name="Kallscheuer N."/>
            <person name="Wiegand S."/>
            <person name="Jogler M."/>
            <person name="Boedeker C."/>
            <person name="Peeters S.H."/>
            <person name="Rast P."/>
            <person name="Heuer A."/>
            <person name="Jetten M.S.M."/>
            <person name="Rohde M."/>
            <person name="Jogler C."/>
        </authorList>
    </citation>
    <scope>NUCLEOTIDE SEQUENCE [LARGE SCALE GENOMIC DNA]</scope>
    <source>
        <strain evidence="1 2">Poly21</strain>
    </source>
</reference>